<evidence type="ECO:0000256" key="3">
    <source>
        <dbReference type="ARBA" id="ARBA00022989"/>
    </source>
</evidence>
<feature type="transmembrane region" description="Helical" evidence="5">
    <location>
        <begin position="401"/>
        <end position="423"/>
    </location>
</feature>
<feature type="transmembrane region" description="Helical" evidence="5">
    <location>
        <begin position="318"/>
        <end position="343"/>
    </location>
</feature>
<evidence type="ECO:0000256" key="4">
    <source>
        <dbReference type="ARBA" id="ARBA00023136"/>
    </source>
</evidence>
<name>A0A085LU97_9BILA</name>
<dbReference type="CDD" id="cd00637">
    <property type="entry name" value="7tm_classA_rhodopsin-like"/>
    <property type="match status" value="1"/>
</dbReference>
<keyword evidence="3 5" id="KW-1133">Transmembrane helix</keyword>
<dbReference type="PANTHER" id="PTHR22718">
    <property type="entry name" value="SERPENTINE RECEPTOR, CLASS X"/>
    <property type="match status" value="1"/>
</dbReference>
<evidence type="ECO:0000256" key="1">
    <source>
        <dbReference type="ARBA" id="ARBA00004370"/>
    </source>
</evidence>
<dbReference type="Proteomes" id="UP000030764">
    <property type="component" value="Unassembled WGS sequence"/>
</dbReference>
<feature type="non-terminal residue" evidence="7">
    <location>
        <position position="1"/>
    </location>
</feature>
<dbReference type="SUPFAM" id="SSF81321">
    <property type="entry name" value="Family A G protein-coupled receptor-like"/>
    <property type="match status" value="1"/>
</dbReference>
<evidence type="ECO:0000313" key="7">
    <source>
        <dbReference type="EMBL" id="KFD48543.1"/>
    </source>
</evidence>
<dbReference type="AlphaFoldDB" id="A0A085LU97"/>
<dbReference type="EMBL" id="KL363290">
    <property type="protein sequence ID" value="KFD48543.1"/>
    <property type="molecule type" value="Genomic_DNA"/>
</dbReference>
<feature type="transmembrane region" description="Helical" evidence="5">
    <location>
        <begin position="277"/>
        <end position="303"/>
    </location>
</feature>
<accession>A0A085LU97</accession>
<dbReference type="GO" id="GO:0004930">
    <property type="term" value="F:G protein-coupled receptor activity"/>
    <property type="evidence" value="ECO:0007669"/>
    <property type="project" value="InterPro"/>
</dbReference>
<feature type="transmembrane region" description="Helical" evidence="5">
    <location>
        <begin position="193"/>
        <end position="215"/>
    </location>
</feature>
<dbReference type="Gene3D" id="1.20.1070.10">
    <property type="entry name" value="Rhodopsin 7-helix transmembrane proteins"/>
    <property type="match status" value="1"/>
</dbReference>
<sequence>AAHLCVQLQVKINYYSLKASRQSFRPALLVSCSLFPSGQDNVFARTYFRQEQARQPFLEFSPKRSRTAIFIQLPECEVQPKLVNYHVRWIWMNYSLDMDELAGERKARYYRRKVQFFEMSIFTISMDQLEGKQDAAIMISETSTETPFNQNDTLGDGLVVAVWTIASFYGLLTNILVLLAIARHSTIRYSVSYWMMASLSVCDIVMLLLCLWYVIPSTFWHEQYMSLDCKRNIVGMFIYNVFWYTGVVQLAAVAVNRLVSIMYPISYKRLFSKFNTAVILTGCYVLGLSVSIPALFPCCYTIYNHYIYVTMYVSEDTMYFIVDAVVNSLSLVTMAICYGAILMRVRRSHQSTKKHITGAATRQLSNREMRLFIQFSVVSLVFAVTFVTWQWLPRISVSKWIYFVTTSLFFVNNCINPTIYLIFNSLLRQEIFRLICCWQKVVFVNKRNVQTGNTSSDEAEAVMVSMNGGTEC</sequence>
<evidence type="ECO:0000313" key="8">
    <source>
        <dbReference type="Proteomes" id="UP000030764"/>
    </source>
</evidence>
<evidence type="ECO:0000256" key="2">
    <source>
        <dbReference type="ARBA" id="ARBA00022692"/>
    </source>
</evidence>
<dbReference type="InterPro" id="IPR019430">
    <property type="entry name" value="7TM_GPCR_serpentine_rcpt_Srx"/>
</dbReference>
<dbReference type="InterPro" id="IPR017452">
    <property type="entry name" value="GPCR_Rhodpsn_7TM"/>
</dbReference>
<keyword evidence="8" id="KW-1185">Reference proteome</keyword>
<keyword evidence="4 5" id="KW-0472">Membrane</keyword>
<dbReference type="InterPro" id="IPR000276">
    <property type="entry name" value="GPCR_Rhodpsn"/>
</dbReference>
<dbReference type="Pfam" id="PF10328">
    <property type="entry name" value="7TM_GPCR_Srx"/>
    <property type="match status" value="1"/>
</dbReference>
<keyword evidence="2 5" id="KW-0812">Transmembrane</keyword>
<reference evidence="7 8" key="1">
    <citation type="journal article" date="2014" name="Nat. Genet.">
        <title>Genome and transcriptome of the porcine whipworm Trichuris suis.</title>
        <authorList>
            <person name="Jex A.R."/>
            <person name="Nejsum P."/>
            <person name="Schwarz E.M."/>
            <person name="Hu L."/>
            <person name="Young N.D."/>
            <person name="Hall R.S."/>
            <person name="Korhonen P.K."/>
            <person name="Liao S."/>
            <person name="Thamsborg S."/>
            <person name="Xia J."/>
            <person name="Xu P."/>
            <person name="Wang S."/>
            <person name="Scheerlinck J.P."/>
            <person name="Hofmann A."/>
            <person name="Sternberg P.W."/>
            <person name="Wang J."/>
            <person name="Gasser R.B."/>
        </authorList>
    </citation>
    <scope>NUCLEOTIDE SEQUENCE [LARGE SCALE GENOMIC DNA]</scope>
    <source>
        <strain evidence="7">DCEP-RM93M</strain>
    </source>
</reference>
<comment type="subcellular location">
    <subcellularLocation>
        <location evidence="1">Membrane</location>
    </subcellularLocation>
</comment>
<dbReference type="PRINTS" id="PR00237">
    <property type="entry name" value="GPCRRHODOPSN"/>
</dbReference>
<feature type="transmembrane region" description="Helical" evidence="5">
    <location>
        <begin position="241"/>
        <end position="265"/>
    </location>
</feature>
<dbReference type="PANTHER" id="PTHR22718:SF34">
    <property type="entry name" value="G-PROTEIN COUPLED RECEPTORS FAMILY 1 PROFILE DOMAIN-CONTAINING PROTEIN"/>
    <property type="match status" value="1"/>
</dbReference>
<protein>
    <recommendedName>
        <fullName evidence="6">G-protein coupled receptors family 1 profile domain-containing protein</fullName>
    </recommendedName>
</protein>
<feature type="domain" description="G-protein coupled receptors family 1 profile" evidence="6">
    <location>
        <begin position="173"/>
        <end position="420"/>
    </location>
</feature>
<organism evidence="7 8">
    <name type="scientific">Trichuris suis</name>
    <name type="common">pig whipworm</name>
    <dbReference type="NCBI Taxonomy" id="68888"/>
    <lineage>
        <taxon>Eukaryota</taxon>
        <taxon>Metazoa</taxon>
        <taxon>Ecdysozoa</taxon>
        <taxon>Nematoda</taxon>
        <taxon>Enoplea</taxon>
        <taxon>Dorylaimia</taxon>
        <taxon>Trichinellida</taxon>
        <taxon>Trichuridae</taxon>
        <taxon>Trichuris</taxon>
    </lineage>
</organism>
<evidence type="ECO:0000259" key="6">
    <source>
        <dbReference type="PROSITE" id="PS50262"/>
    </source>
</evidence>
<evidence type="ECO:0000256" key="5">
    <source>
        <dbReference type="SAM" id="Phobius"/>
    </source>
</evidence>
<feature type="transmembrane region" description="Helical" evidence="5">
    <location>
        <begin position="371"/>
        <end position="389"/>
    </location>
</feature>
<proteinExistence type="predicted"/>
<dbReference type="GO" id="GO:0016020">
    <property type="term" value="C:membrane"/>
    <property type="evidence" value="ECO:0007669"/>
    <property type="project" value="UniProtKB-SubCell"/>
</dbReference>
<dbReference type="PROSITE" id="PS50262">
    <property type="entry name" value="G_PROTEIN_RECEP_F1_2"/>
    <property type="match status" value="1"/>
</dbReference>
<gene>
    <name evidence="7" type="ORF">M513_10554</name>
</gene>
<feature type="transmembrane region" description="Helical" evidence="5">
    <location>
        <begin position="158"/>
        <end position="181"/>
    </location>
</feature>